<organism evidence="8 9">
    <name type="scientific">Afipia massiliensis</name>
    <dbReference type="NCBI Taxonomy" id="211460"/>
    <lineage>
        <taxon>Bacteria</taxon>
        <taxon>Pseudomonadati</taxon>
        <taxon>Pseudomonadota</taxon>
        <taxon>Alphaproteobacteria</taxon>
        <taxon>Hyphomicrobiales</taxon>
        <taxon>Nitrobacteraceae</taxon>
        <taxon>Afipia</taxon>
    </lineage>
</organism>
<feature type="chain" id="PRO_5020596058" evidence="6">
    <location>
        <begin position="23"/>
        <end position="263"/>
    </location>
</feature>
<dbReference type="Proteomes" id="UP000034832">
    <property type="component" value="Unassembled WGS sequence"/>
</dbReference>
<dbReference type="RefSeq" id="WP_046828927.1">
    <property type="nucleotide sequence ID" value="NZ_LBIA02000001.1"/>
</dbReference>
<comment type="caution">
    <text evidence="8">The sequence shown here is derived from an EMBL/GenBank/DDBJ whole genome shotgun (WGS) entry which is preliminary data.</text>
</comment>
<keyword evidence="9" id="KW-1185">Reference proteome</keyword>
<comment type="similarity">
    <text evidence="5">Belongs to the Omp25/RopB family.</text>
</comment>
<dbReference type="PANTHER" id="PTHR34001:SF3">
    <property type="entry name" value="BLL7405 PROTEIN"/>
    <property type="match status" value="1"/>
</dbReference>
<comment type="subcellular location">
    <subcellularLocation>
        <location evidence="1">Cell outer membrane</location>
    </subcellularLocation>
</comment>
<dbReference type="Gene3D" id="2.40.160.20">
    <property type="match status" value="1"/>
</dbReference>
<sequence>MRKIAVLLLAAAGVSLAGAASAADLGTAPIYRKAPPVQVFTWTGGYIGGYIGGAFGANDVVTGVPVDGAGLPIFAGAPASYGYGSSVIGGYTSGYNYQFAPNWVIGYEGETGYIGLKGSSAYAGSATSIATTRAEGLYSVWAARFGYAFDRSLIYVKGGAALVDFETGVSNGTPGTHIDTMHTKYRLGYAIGGGWEYAFDNKWSVKAEYLYMGFDNNITTTGNLNGNGGTQVWTTTSLPGIHTAKVGLNYKFDMLGYVLGIVR</sequence>
<dbReference type="InterPro" id="IPR051692">
    <property type="entry name" value="OMP-like"/>
</dbReference>
<evidence type="ECO:0000313" key="9">
    <source>
        <dbReference type="Proteomes" id="UP000034832"/>
    </source>
</evidence>
<dbReference type="PANTHER" id="PTHR34001">
    <property type="entry name" value="BLL7405 PROTEIN"/>
    <property type="match status" value="1"/>
</dbReference>
<accession>A0A4U6BNX3</accession>
<keyword evidence="2 6" id="KW-0732">Signal</keyword>
<evidence type="ECO:0000259" key="7">
    <source>
        <dbReference type="Pfam" id="PF13505"/>
    </source>
</evidence>
<dbReference type="EMBL" id="LBIA02000001">
    <property type="protein sequence ID" value="TKT70414.1"/>
    <property type="molecule type" value="Genomic_DNA"/>
</dbReference>
<dbReference type="InterPro" id="IPR027385">
    <property type="entry name" value="Beta-barrel_OMP"/>
</dbReference>
<evidence type="ECO:0000256" key="5">
    <source>
        <dbReference type="ARBA" id="ARBA00038306"/>
    </source>
</evidence>
<protein>
    <submittedName>
        <fullName evidence="8">Porin family protein</fullName>
    </submittedName>
</protein>
<reference evidence="8" key="1">
    <citation type="submission" date="2019-04" db="EMBL/GenBank/DDBJ databases">
        <title>Whole genome sequencing of cave bacteria.</title>
        <authorList>
            <person name="Gan H.M."/>
            <person name="Barton H."/>
            <person name="Savka M.A."/>
        </authorList>
    </citation>
    <scope>NUCLEOTIDE SEQUENCE [LARGE SCALE GENOMIC DNA]</scope>
    <source>
        <strain evidence="8">LC387</strain>
    </source>
</reference>
<evidence type="ECO:0000256" key="2">
    <source>
        <dbReference type="ARBA" id="ARBA00022729"/>
    </source>
</evidence>
<dbReference type="STRING" id="211460.YH63_16160"/>
<evidence type="ECO:0000256" key="3">
    <source>
        <dbReference type="ARBA" id="ARBA00023136"/>
    </source>
</evidence>
<evidence type="ECO:0000256" key="6">
    <source>
        <dbReference type="SAM" id="SignalP"/>
    </source>
</evidence>
<gene>
    <name evidence="8" type="ORF">YH63_002730</name>
</gene>
<dbReference type="OrthoDB" id="9815357at2"/>
<feature type="signal peptide" evidence="6">
    <location>
        <begin position="1"/>
        <end position="22"/>
    </location>
</feature>
<feature type="domain" description="Outer membrane protein beta-barrel" evidence="7">
    <location>
        <begin position="24"/>
        <end position="252"/>
    </location>
</feature>
<keyword evidence="3" id="KW-0472">Membrane</keyword>
<dbReference type="InterPro" id="IPR011250">
    <property type="entry name" value="OMP/PagP_B-barrel"/>
</dbReference>
<proteinExistence type="inferred from homology"/>
<evidence type="ECO:0000256" key="4">
    <source>
        <dbReference type="ARBA" id="ARBA00023237"/>
    </source>
</evidence>
<dbReference type="SUPFAM" id="SSF56925">
    <property type="entry name" value="OMPA-like"/>
    <property type="match status" value="1"/>
</dbReference>
<dbReference type="GO" id="GO:0009279">
    <property type="term" value="C:cell outer membrane"/>
    <property type="evidence" value="ECO:0007669"/>
    <property type="project" value="UniProtKB-SubCell"/>
</dbReference>
<dbReference type="Pfam" id="PF13505">
    <property type="entry name" value="OMP_b-brl"/>
    <property type="match status" value="1"/>
</dbReference>
<evidence type="ECO:0000313" key="8">
    <source>
        <dbReference type="EMBL" id="TKT70414.1"/>
    </source>
</evidence>
<keyword evidence="4" id="KW-0998">Cell outer membrane</keyword>
<name>A0A4U6BNX3_9BRAD</name>
<dbReference type="AlphaFoldDB" id="A0A4U6BNX3"/>
<evidence type="ECO:0000256" key="1">
    <source>
        <dbReference type="ARBA" id="ARBA00004442"/>
    </source>
</evidence>